<keyword evidence="1" id="KW-0472">Membrane</keyword>
<proteinExistence type="predicted"/>
<dbReference type="CTD" id="9802393"/>
<dbReference type="EMBL" id="WUAV01000003">
    <property type="protein sequence ID" value="KAF1762861.1"/>
    <property type="molecule type" value="Genomic_DNA"/>
</dbReference>
<keyword evidence="1" id="KW-0812">Transmembrane</keyword>
<comment type="caution">
    <text evidence="2">The sequence shown here is derived from an EMBL/GenBank/DDBJ whole genome shotgun (WGS) entry which is preliminary data.</text>
</comment>
<gene>
    <name evidence="2" type="ORF">GCK72_011124</name>
</gene>
<accession>A0A6A5H7M0</accession>
<feature type="transmembrane region" description="Helical" evidence="1">
    <location>
        <begin position="22"/>
        <end position="45"/>
    </location>
</feature>
<organism evidence="2 3">
    <name type="scientific">Caenorhabditis remanei</name>
    <name type="common">Caenorhabditis vulgaris</name>
    <dbReference type="NCBI Taxonomy" id="31234"/>
    <lineage>
        <taxon>Eukaryota</taxon>
        <taxon>Metazoa</taxon>
        <taxon>Ecdysozoa</taxon>
        <taxon>Nematoda</taxon>
        <taxon>Chromadorea</taxon>
        <taxon>Rhabditida</taxon>
        <taxon>Rhabditina</taxon>
        <taxon>Rhabditomorpha</taxon>
        <taxon>Rhabditoidea</taxon>
        <taxon>Rhabditidae</taxon>
        <taxon>Peloderinae</taxon>
        <taxon>Caenorhabditis</taxon>
    </lineage>
</organism>
<keyword evidence="1" id="KW-1133">Transmembrane helix</keyword>
<dbReference type="Pfam" id="PF10326">
    <property type="entry name" value="7TM_GPCR_Str"/>
    <property type="match status" value="1"/>
</dbReference>
<evidence type="ECO:0000313" key="2">
    <source>
        <dbReference type="EMBL" id="KAF1762861.1"/>
    </source>
</evidence>
<name>A0A6A5H7M0_CAERE</name>
<dbReference type="KEGG" id="crq:GCK72_011124"/>
<reference evidence="2 3" key="1">
    <citation type="submission" date="2019-12" db="EMBL/GenBank/DDBJ databases">
        <title>Chromosome-level assembly of the Caenorhabditis remanei genome.</title>
        <authorList>
            <person name="Teterina A.A."/>
            <person name="Willis J.H."/>
            <person name="Phillips P.C."/>
        </authorList>
    </citation>
    <scope>NUCLEOTIDE SEQUENCE [LARGE SCALE GENOMIC DNA]</scope>
    <source>
        <strain evidence="2 3">PX506</strain>
        <tissue evidence="2">Whole organism</tissue>
    </source>
</reference>
<dbReference type="Proteomes" id="UP000483820">
    <property type="component" value="Chromosome III"/>
</dbReference>
<sequence>MVFTPSGIVLTLPMFELYEGPLVNLVGVTVAFYPSLEPIVTIICIKDFRKLEFRKRNEDDRVFQLRNSGGIT</sequence>
<dbReference type="RefSeq" id="XP_003095084.2">
    <property type="nucleotide sequence ID" value="XM_003095036.2"/>
</dbReference>
<dbReference type="GeneID" id="9802393"/>
<protein>
    <submittedName>
        <fullName evidence="2">Uncharacterized protein</fullName>
    </submittedName>
</protein>
<evidence type="ECO:0000256" key="1">
    <source>
        <dbReference type="SAM" id="Phobius"/>
    </source>
</evidence>
<evidence type="ECO:0000313" key="3">
    <source>
        <dbReference type="Proteomes" id="UP000483820"/>
    </source>
</evidence>
<dbReference type="AlphaFoldDB" id="A0A6A5H7M0"/>
<dbReference type="InterPro" id="IPR019428">
    <property type="entry name" value="7TM_GPCR_serpentine_rcpt_Str"/>
</dbReference>